<gene>
    <name evidence="24" type="primary">MICAL3</name>
</gene>
<dbReference type="GO" id="GO:0071949">
    <property type="term" value="F:FAD binding"/>
    <property type="evidence" value="ECO:0007669"/>
    <property type="project" value="InterPro"/>
</dbReference>
<feature type="coiled-coil region" evidence="20">
    <location>
        <begin position="1711"/>
        <end position="1738"/>
    </location>
</feature>
<dbReference type="SUPFAM" id="SSF51905">
    <property type="entry name" value="FAD/NAD(P)-binding domain"/>
    <property type="match status" value="1"/>
</dbReference>
<dbReference type="GO" id="GO:0005856">
    <property type="term" value="C:cytoskeleton"/>
    <property type="evidence" value="ECO:0007669"/>
    <property type="project" value="UniProtKB-SubCell"/>
</dbReference>
<evidence type="ECO:0000313" key="23">
    <source>
        <dbReference type="Proteomes" id="UP000245341"/>
    </source>
</evidence>
<dbReference type="PANTHER" id="PTHR23167">
    <property type="entry name" value="CALPONIN HOMOLOGY DOMAIN-CONTAINING PROTEIN DDB_G0272472-RELATED"/>
    <property type="match status" value="1"/>
</dbReference>
<keyword evidence="18" id="KW-0539">Nucleus</keyword>
<keyword evidence="16" id="KW-0009">Actin-binding</keyword>
<keyword evidence="13" id="KW-0503">Monooxygenase</keyword>
<dbReference type="Proteomes" id="UP000245341">
    <property type="component" value="Unplaced"/>
</dbReference>
<keyword evidence="7" id="KW-0285">Flavoprotein</keyword>
<feature type="compositionally biased region" description="Basic and acidic residues" evidence="21">
    <location>
        <begin position="1412"/>
        <end position="1439"/>
    </location>
</feature>
<keyword evidence="23" id="KW-1185">Reference proteome</keyword>
<feature type="domain" description="BMERB" evidence="22">
    <location>
        <begin position="1612"/>
        <end position="1761"/>
    </location>
</feature>
<feature type="compositionally biased region" description="Basic residues" evidence="21">
    <location>
        <begin position="1466"/>
        <end position="1484"/>
    </location>
</feature>
<comment type="catalytic activity">
    <reaction evidence="19">
        <text>L-methionyl-[F-actin] + NADPH + O2 + H(+) = L-methionyl-(R)-S-oxide-[F-actin] + NADP(+) + H2O</text>
        <dbReference type="Rhea" id="RHEA:51308"/>
        <dbReference type="Rhea" id="RHEA-COMP:12953"/>
        <dbReference type="Rhea" id="RHEA-COMP:12956"/>
        <dbReference type="ChEBI" id="CHEBI:15377"/>
        <dbReference type="ChEBI" id="CHEBI:15378"/>
        <dbReference type="ChEBI" id="CHEBI:15379"/>
        <dbReference type="ChEBI" id="CHEBI:16044"/>
        <dbReference type="ChEBI" id="CHEBI:45764"/>
        <dbReference type="ChEBI" id="CHEBI:57783"/>
        <dbReference type="ChEBI" id="CHEBI:58349"/>
        <dbReference type="EC" id="1.14.13.225"/>
    </reaction>
</comment>
<feature type="compositionally biased region" description="Polar residues" evidence="21">
    <location>
        <begin position="1196"/>
        <end position="1214"/>
    </location>
</feature>
<dbReference type="GO" id="GO:0030042">
    <property type="term" value="P:actin filament depolymerization"/>
    <property type="evidence" value="ECO:0007669"/>
    <property type="project" value="UniProtKB-ARBA"/>
</dbReference>
<dbReference type="PROSITE" id="PS51848">
    <property type="entry name" value="BMERB"/>
    <property type="match status" value="1"/>
</dbReference>
<dbReference type="Pfam" id="PF12130">
    <property type="entry name" value="bMERB_dom"/>
    <property type="match status" value="1"/>
</dbReference>
<comment type="cofactor">
    <cofactor evidence="1">
        <name>FAD</name>
        <dbReference type="ChEBI" id="CHEBI:57692"/>
    </cofactor>
</comment>
<feature type="region of interest" description="Disordered" evidence="21">
    <location>
        <begin position="1563"/>
        <end position="1595"/>
    </location>
</feature>
<name>A0A7F8RL82_LEPWE</name>
<dbReference type="PRINTS" id="PR00420">
    <property type="entry name" value="RNGMNOXGNASE"/>
</dbReference>
<feature type="coiled-coil region" evidence="20">
    <location>
        <begin position="1596"/>
        <end position="1649"/>
    </location>
</feature>
<feature type="compositionally biased region" description="Basic and acidic residues" evidence="21">
    <location>
        <begin position="1575"/>
        <end position="1591"/>
    </location>
</feature>
<feature type="compositionally biased region" description="Acidic residues" evidence="21">
    <location>
        <begin position="700"/>
        <end position="710"/>
    </location>
</feature>
<comment type="similarity">
    <text evidence="4">Belongs to the Mical family.</text>
</comment>
<evidence type="ECO:0000256" key="6">
    <source>
        <dbReference type="ARBA" id="ARBA00022490"/>
    </source>
</evidence>
<feature type="region of interest" description="Disordered" evidence="21">
    <location>
        <begin position="1098"/>
        <end position="1276"/>
    </location>
</feature>
<evidence type="ECO:0000256" key="8">
    <source>
        <dbReference type="ARBA" id="ARBA00022723"/>
    </source>
</evidence>
<feature type="compositionally biased region" description="Basic and acidic residues" evidence="21">
    <location>
        <begin position="1354"/>
        <end position="1370"/>
    </location>
</feature>
<keyword evidence="14" id="KW-0440">LIM domain</keyword>
<dbReference type="SMART" id="SM01203">
    <property type="entry name" value="DUF3585"/>
    <property type="match status" value="1"/>
</dbReference>
<evidence type="ECO:0000256" key="9">
    <source>
        <dbReference type="ARBA" id="ARBA00022827"/>
    </source>
</evidence>
<dbReference type="PANTHER" id="PTHR23167:SF51">
    <property type="entry name" value="[F-ACTIN]-MONOOXYGENASE MICAL3"/>
    <property type="match status" value="1"/>
</dbReference>
<protein>
    <recommendedName>
        <fullName evidence="5">F-actin monooxygenase</fullName>
        <ecNumber evidence="5">1.14.13.225</ecNumber>
    </recommendedName>
</protein>
<comment type="subcellular location">
    <subcellularLocation>
        <location evidence="3">Cytoplasm</location>
        <location evidence="3">Cytoskeleton</location>
    </subcellularLocation>
    <subcellularLocation>
        <location evidence="2">Nucleus</location>
    </subcellularLocation>
</comment>
<evidence type="ECO:0000256" key="19">
    <source>
        <dbReference type="ARBA" id="ARBA00049522"/>
    </source>
</evidence>
<evidence type="ECO:0000256" key="20">
    <source>
        <dbReference type="SAM" id="Coils"/>
    </source>
</evidence>
<dbReference type="GeneID" id="102733303"/>
<evidence type="ECO:0000256" key="17">
    <source>
        <dbReference type="ARBA" id="ARBA00023212"/>
    </source>
</evidence>
<evidence type="ECO:0000256" key="15">
    <source>
        <dbReference type="ARBA" id="ARBA00023054"/>
    </source>
</evidence>
<feature type="compositionally biased region" description="Low complexity" evidence="21">
    <location>
        <begin position="1005"/>
        <end position="1019"/>
    </location>
</feature>
<proteinExistence type="inferred from homology"/>
<evidence type="ECO:0000256" key="18">
    <source>
        <dbReference type="ARBA" id="ARBA00023242"/>
    </source>
</evidence>
<dbReference type="GO" id="GO:0005634">
    <property type="term" value="C:nucleus"/>
    <property type="evidence" value="ECO:0007669"/>
    <property type="project" value="UniProtKB-SubCell"/>
</dbReference>
<dbReference type="GO" id="GO:0003779">
    <property type="term" value="F:actin binding"/>
    <property type="evidence" value="ECO:0007669"/>
    <property type="project" value="UniProtKB-KW"/>
</dbReference>
<dbReference type="FunFam" id="3.50.50.60:FF:000004">
    <property type="entry name" value="protein-methionine sulfoxide oxidase MICAL2 isoform X1"/>
    <property type="match status" value="1"/>
</dbReference>
<feature type="compositionally biased region" description="Acidic residues" evidence="21">
    <location>
        <begin position="750"/>
        <end position="775"/>
    </location>
</feature>
<evidence type="ECO:0000256" key="16">
    <source>
        <dbReference type="ARBA" id="ARBA00023203"/>
    </source>
</evidence>
<evidence type="ECO:0000256" key="7">
    <source>
        <dbReference type="ARBA" id="ARBA00022630"/>
    </source>
</evidence>
<dbReference type="InterPro" id="IPR050540">
    <property type="entry name" value="F-actin_Monoox_Mical"/>
</dbReference>
<evidence type="ECO:0000256" key="11">
    <source>
        <dbReference type="ARBA" id="ARBA00022857"/>
    </source>
</evidence>
<evidence type="ECO:0000256" key="2">
    <source>
        <dbReference type="ARBA" id="ARBA00004123"/>
    </source>
</evidence>
<feature type="compositionally biased region" description="Low complexity" evidence="21">
    <location>
        <begin position="1445"/>
        <end position="1465"/>
    </location>
</feature>
<keyword evidence="6" id="KW-0963">Cytoplasm</keyword>
<keyword evidence="15 20" id="KW-0175">Coiled coil</keyword>
<dbReference type="CTD" id="57553"/>
<feature type="compositionally biased region" description="Polar residues" evidence="21">
    <location>
        <begin position="1020"/>
        <end position="1037"/>
    </location>
</feature>
<feature type="region of interest" description="Disordered" evidence="21">
    <location>
        <begin position="738"/>
        <end position="941"/>
    </location>
</feature>
<dbReference type="RefSeq" id="XP_030893558.1">
    <property type="nucleotide sequence ID" value="XM_031037698.1"/>
</dbReference>
<dbReference type="EC" id="1.14.13.225" evidence="5"/>
<evidence type="ECO:0000313" key="24">
    <source>
        <dbReference type="RefSeq" id="XP_030893558.1"/>
    </source>
</evidence>
<keyword evidence="8" id="KW-0479">Metal-binding</keyword>
<keyword evidence="9" id="KW-0274">FAD</keyword>
<evidence type="ECO:0000259" key="22">
    <source>
        <dbReference type="PROSITE" id="PS51848"/>
    </source>
</evidence>
<feature type="region of interest" description="Disordered" evidence="21">
    <location>
        <begin position="954"/>
        <end position="1041"/>
    </location>
</feature>
<dbReference type="InterPro" id="IPR002938">
    <property type="entry name" value="FAD-bd"/>
</dbReference>
<dbReference type="InterPro" id="IPR057494">
    <property type="entry name" value="Rossman_Mical"/>
</dbReference>
<feature type="compositionally biased region" description="Acidic residues" evidence="21">
    <location>
        <begin position="826"/>
        <end position="847"/>
    </location>
</feature>
<evidence type="ECO:0000256" key="1">
    <source>
        <dbReference type="ARBA" id="ARBA00001974"/>
    </source>
</evidence>
<keyword evidence="12" id="KW-0560">Oxidoreductase</keyword>
<evidence type="ECO:0000256" key="12">
    <source>
        <dbReference type="ARBA" id="ARBA00023002"/>
    </source>
</evidence>
<evidence type="ECO:0000256" key="21">
    <source>
        <dbReference type="SAM" id="MobiDB-lite"/>
    </source>
</evidence>
<feature type="compositionally biased region" description="Basic and acidic residues" evidence="21">
    <location>
        <begin position="799"/>
        <end position="812"/>
    </location>
</feature>
<dbReference type="Pfam" id="PF25413">
    <property type="entry name" value="Rossman_Mical"/>
    <property type="match status" value="1"/>
</dbReference>
<dbReference type="GO" id="GO:0120501">
    <property type="term" value="F:F-actin monooxygenase activity"/>
    <property type="evidence" value="ECO:0007669"/>
    <property type="project" value="UniProtKB-EC"/>
</dbReference>
<evidence type="ECO:0000256" key="10">
    <source>
        <dbReference type="ARBA" id="ARBA00022833"/>
    </source>
</evidence>
<evidence type="ECO:0000256" key="5">
    <source>
        <dbReference type="ARBA" id="ARBA00012709"/>
    </source>
</evidence>
<feature type="compositionally biased region" description="Polar residues" evidence="21">
    <location>
        <begin position="1531"/>
        <end position="1540"/>
    </location>
</feature>
<feature type="compositionally biased region" description="Low complexity" evidence="21">
    <location>
        <begin position="955"/>
        <end position="964"/>
    </location>
</feature>
<accession>A0A7F8RL82</accession>
<dbReference type="KEGG" id="lww:102733303"/>
<feature type="compositionally biased region" description="Polar residues" evidence="21">
    <location>
        <begin position="777"/>
        <end position="786"/>
    </location>
</feature>
<feature type="compositionally biased region" description="Basic and acidic residues" evidence="21">
    <location>
        <begin position="968"/>
        <end position="978"/>
    </location>
</feature>
<organism evidence="23 24">
    <name type="scientific">Leptonychotes weddellii</name>
    <name type="common">Weddell seal</name>
    <name type="synonym">Otaria weddellii</name>
    <dbReference type="NCBI Taxonomy" id="9713"/>
    <lineage>
        <taxon>Eukaryota</taxon>
        <taxon>Metazoa</taxon>
        <taxon>Chordata</taxon>
        <taxon>Craniata</taxon>
        <taxon>Vertebrata</taxon>
        <taxon>Euteleostomi</taxon>
        <taxon>Mammalia</taxon>
        <taxon>Eutheria</taxon>
        <taxon>Laurasiatheria</taxon>
        <taxon>Carnivora</taxon>
        <taxon>Caniformia</taxon>
        <taxon>Pinnipedia</taxon>
        <taxon>Phocidae</taxon>
        <taxon>Monachinae</taxon>
        <taxon>Lobodontini</taxon>
        <taxon>Leptonychotes</taxon>
    </lineage>
</organism>
<feature type="region of interest" description="Disordered" evidence="21">
    <location>
        <begin position="1309"/>
        <end position="1551"/>
    </location>
</feature>
<evidence type="ECO:0000256" key="4">
    <source>
        <dbReference type="ARBA" id="ARBA00008223"/>
    </source>
</evidence>
<keyword evidence="10" id="KW-0862">Zinc</keyword>
<evidence type="ECO:0000256" key="3">
    <source>
        <dbReference type="ARBA" id="ARBA00004245"/>
    </source>
</evidence>
<dbReference type="InterPro" id="IPR036188">
    <property type="entry name" value="FAD/NAD-bd_sf"/>
</dbReference>
<dbReference type="GO" id="GO:0046872">
    <property type="term" value="F:metal ion binding"/>
    <property type="evidence" value="ECO:0007669"/>
    <property type="project" value="UniProtKB-KW"/>
</dbReference>
<reference evidence="24" key="1">
    <citation type="submission" date="2025-08" db="UniProtKB">
        <authorList>
            <consortium name="RefSeq"/>
        </authorList>
    </citation>
    <scope>IDENTIFICATION</scope>
    <source>
        <tissue evidence="24">Liver</tissue>
    </source>
</reference>
<keyword evidence="11" id="KW-0521">NADP</keyword>
<dbReference type="Gene3D" id="3.50.50.60">
    <property type="entry name" value="FAD/NAD(P)-binding domain"/>
    <property type="match status" value="1"/>
</dbReference>
<evidence type="ECO:0000256" key="13">
    <source>
        <dbReference type="ARBA" id="ARBA00023033"/>
    </source>
</evidence>
<dbReference type="OrthoDB" id="20799at2759"/>
<evidence type="ECO:0000256" key="14">
    <source>
        <dbReference type="ARBA" id="ARBA00023038"/>
    </source>
</evidence>
<feature type="compositionally biased region" description="Polar residues" evidence="21">
    <location>
        <begin position="995"/>
        <end position="1004"/>
    </location>
</feature>
<dbReference type="Pfam" id="PF01494">
    <property type="entry name" value="FAD_binding_3"/>
    <property type="match status" value="1"/>
</dbReference>
<sequence>MEDSKNETMNRAHVLFDRFVQATTCKGTLKAFQELCDHLELKPKDYRSFYHKLKSKLNYWKAKALWAKLDKRGSHKDYKKGKACTNTKCLIIGAGPCGLRTAIDLSLLGAKVVVIEKRDAFSRNNVLHLWPFTIHDLRGLGAKKFYGKFCAGAIDHISIRQLQLILLKVALILGIEIHVNVEFQGLVQPPEDQENERIGWRALVHPKTHPVSEYEFEVIIGGDGRRNTLEGFRRKEFRGKLAIAITANFINRNTTAEAKVEEISGVAFIFNQKFFQELREATGIDLENIVYYKDDTHYFVMTAKKQSLLDKGVILHDYADTELLLSRENVDREALLNYAREAADFSTQQQLPSLDFAINHYGQPDVAMFDFTCMYASENAALVREQNGHQLLVALVGDSLLEPFWPMGTGIARGFLAAMDSAWMVRSWSLGTSPLEVLAERESIYRLLPQTTPENVSKNFSQYSIDPVTRYPNINVNFLRPSQVRHLYDTGETKDIHLEMENLVNSRTTPKLTRNDQGVRFRIKSLAHFLFPGLLLPTGKFYCKPHYCYRLSGSAQRKRPAVVPLSGKEAREALQDGPTVDANGRASAMASPAERTPGSLTSLFGWVVRHSLGLCDKAKGMSQHLQSNISSIGHEVAQNPLDSFFMCQLLAFGVPFLYGLSEVLVQIRGELRWQTVSQLWLLTVSSLWLCGCFPHSSSESEMEEEEEEEPPLPTSDLGGVPWKEAVRIHALLKGKSEEELEASKSYGPGNEEEEEEEYEEEEEEEEYEEEEEESSEVGSQRLQQIINPADPLEIQADVHWTHIREKEEEERMVPTSESSTSRVPFDENDLEEDVDSEPAEIEGEAAENGDTGDTGAELDDDQHWSDDIPSEAETELRMQQQAVVEAELELRASESEEEQPVTTPGHQERSPAQVLSPAPSPEEQAGLLSPGHSPVAEGAQIPPVSVATKVKLPEESLFPEPLLPKVKPKAEVPTDQRAVRSPIRSQPVALPEARTPTSPVSSQRLSPLATSTPTTTQLPICSQPQPSSEATIPSPTKSPICFQPVPAKTSIPVVPLPLKNQRDTKDRLGSPLAVDEALKRNDLVAEFWMKSAEIRRSLGLTPVDRSKVSESSFPSPAFKPVSLKSFSVEKSPQGEGLQLLKPPPVPKRLGLPKSDGDQPSLPTPKSPSDRELKSSHEERRDLSSSSGLGLHGSSSNMKTLGSQSFNTSDSTMLTPPSSPPPPPPQDEEPATLRRKPYQIYEHKETKPKASVIPPPPPASFMRAPREPAQPPREDLRKSFVESVDEIPFADDVEDTYDDKTEDASLQEKFFTPPSHWPHTERSLHPPLAKENGRLPTLESGVQPQKRGLPVVSPEAKELAEERMRAREKSVKSQALRDAMAKQLSRMKEMEMAAGTSRPPGGTSRKASSVASKGKDLGPESPKRPVLKGPREPTLKHEATSEEVLSPPSDSGGPDGSVTSSEGSSGKSKKRSSLFSPRRNKKEKKSKGEGRPPEKPSPNLLEEAAAKPKSLWKSVFSGYKKDKKKKGDDKSCSSTPSSGATVDSGKHRMSPIVRAELQLRRQLSFSEDSDLSSDDILERSSQKSRREPRTYTEEELNAKLTRRVQKAARRQAKQEELKRLHRAQIIQRQLEQVEEKQRQLEERGVAVEKALRGEAGMGKKDDPKLMQEWFKLVQEKNAMVRYESELMIFARELELEDRQSRLQQELRERMAVEDHLKTEEELSEEKKILNEMLEVVEQRDALVALLEEQRLREKEEDKDLEAVMLSKGFSLNWS</sequence>
<feature type="region of interest" description="Disordered" evidence="21">
    <location>
        <begin position="699"/>
        <end position="719"/>
    </location>
</feature>
<keyword evidence="17" id="KW-0206">Cytoskeleton</keyword>
<dbReference type="InterPro" id="IPR022735">
    <property type="entry name" value="bMERB_dom"/>
</dbReference>
<feature type="compositionally biased region" description="Basic and acidic residues" evidence="21">
    <location>
        <begin position="1167"/>
        <end position="1182"/>
    </location>
</feature>
<feature type="compositionally biased region" description="Low complexity" evidence="21">
    <location>
        <begin position="1183"/>
        <end position="1195"/>
    </location>
</feature>